<sequence>MDTIVWIIIALVVLIAAVLILRAAFRGMRPQAPEAQTYTPTPAAPRSAPASAAPTTLSGLTPSATAEIDRRVAAGQKIHAIKLLRDSTGLGLKEAKDRIDHWSVSTTAPHLAAVSNATAAYSSISPSAATPESVRAALPKNVAADIDRLVVGNQQIHAIKIVREQTGLGLKESKHVIDGWVPRSAR</sequence>
<evidence type="ECO:0000313" key="4">
    <source>
        <dbReference type="EMBL" id="KJL33817.1"/>
    </source>
</evidence>
<dbReference type="Proteomes" id="UP000033640">
    <property type="component" value="Unassembled WGS sequence"/>
</dbReference>
<dbReference type="OrthoDB" id="3298842at2"/>
<name>A0A0F0LKT1_9MICO</name>
<dbReference type="AlphaFoldDB" id="A0A0F0LKT1"/>
<protein>
    <submittedName>
        <fullName evidence="4">50S ribosomal protein L7/L12</fullName>
    </submittedName>
</protein>
<evidence type="ECO:0000259" key="3">
    <source>
        <dbReference type="Pfam" id="PF00542"/>
    </source>
</evidence>
<dbReference type="GO" id="GO:0003735">
    <property type="term" value="F:structural constituent of ribosome"/>
    <property type="evidence" value="ECO:0007669"/>
    <property type="project" value="InterPro"/>
</dbReference>
<dbReference type="RefSeq" id="WP_052678707.1">
    <property type="nucleotide sequence ID" value="NZ_CAKKLT010000054.1"/>
</dbReference>
<dbReference type="EMBL" id="JYIW01000008">
    <property type="protein sequence ID" value="KJL33817.1"/>
    <property type="molecule type" value="Genomic_DNA"/>
</dbReference>
<keyword evidence="2" id="KW-0812">Transmembrane</keyword>
<dbReference type="SUPFAM" id="SSF54736">
    <property type="entry name" value="ClpS-like"/>
    <property type="match status" value="1"/>
</dbReference>
<feature type="domain" description="Large ribosomal subunit protein bL12 C-terminal" evidence="3">
    <location>
        <begin position="74"/>
        <end position="101"/>
    </location>
</feature>
<dbReference type="InterPro" id="IPR013823">
    <property type="entry name" value="Ribosomal_bL12_C"/>
</dbReference>
<comment type="caution">
    <text evidence="4">The sequence shown here is derived from an EMBL/GenBank/DDBJ whole genome shotgun (WGS) entry which is preliminary data.</text>
</comment>
<feature type="compositionally biased region" description="Low complexity" evidence="1">
    <location>
        <begin position="37"/>
        <end position="56"/>
    </location>
</feature>
<reference evidence="4 5" key="1">
    <citation type="submission" date="2015-02" db="EMBL/GenBank/DDBJ databases">
        <title>Draft genome sequences of ten Microbacterium spp. with emphasis on heavy metal contaminated environments.</title>
        <authorList>
            <person name="Corretto E."/>
        </authorList>
    </citation>
    <scope>NUCLEOTIDE SEQUENCE [LARGE SCALE GENOMIC DNA]</scope>
    <source>
        <strain evidence="4 5">BEL4b</strain>
    </source>
</reference>
<dbReference type="PATRIC" id="fig|82380.11.peg.54"/>
<feature type="transmembrane region" description="Helical" evidence="2">
    <location>
        <begin position="6"/>
        <end position="25"/>
    </location>
</feature>
<accession>A0A0F0LKT1</accession>
<dbReference type="Pfam" id="PF00542">
    <property type="entry name" value="Ribosomal_L12"/>
    <property type="match status" value="2"/>
</dbReference>
<organism evidence="4 5">
    <name type="scientific">Microbacterium oxydans</name>
    <dbReference type="NCBI Taxonomy" id="82380"/>
    <lineage>
        <taxon>Bacteria</taxon>
        <taxon>Bacillati</taxon>
        <taxon>Actinomycetota</taxon>
        <taxon>Actinomycetes</taxon>
        <taxon>Micrococcales</taxon>
        <taxon>Microbacteriaceae</taxon>
        <taxon>Microbacterium</taxon>
    </lineage>
</organism>
<evidence type="ECO:0000256" key="2">
    <source>
        <dbReference type="SAM" id="Phobius"/>
    </source>
</evidence>
<feature type="region of interest" description="Disordered" evidence="1">
    <location>
        <begin position="34"/>
        <end position="59"/>
    </location>
</feature>
<dbReference type="GO" id="GO:0006412">
    <property type="term" value="P:translation"/>
    <property type="evidence" value="ECO:0007669"/>
    <property type="project" value="InterPro"/>
</dbReference>
<keyword evidence="2" id="KW-1133">Transmembrane helix</keyword>
<keyword evidence="4" id="KW-0687">Ribonucleoprotein</keyword>
<evidence type="ECO:0000256" key="1">
    <source>
        <dbReference type="SAM" id="MobiDB-lite"/>
    </source>
</evidence>
<gene>
    <name evidence="4" type="primary">rplL_1</name>
    <name evidence="4" type="ORF">RS83_00053</name>
</gene>
<dbReference type="GO" id="GO:0005840">
    <property type="term" value="C:ribosome"/>
    <property type="evidence" value="ECO:0007669"/>
    <property type="project" value="UniProtKB-KW"/>
</dbReference>
<evidence type="ECO:0000313" key="5">
    <source>
        <dbReference type="Proteomes" id="UP000033640"/>
    </source>
</evidence>
<keyword evidence="2" id="KW-0472">Membrane</keyword>
<dbReference type="InterPro" id="IPR014719">
    <property type="entry name" value="Ribosomal_bL12_C/ClpS-like"/>
</dbReference>
<proteinExistence type="predicted"/>
<feature type="domain" description="Large ribosomal subunit protein bL12 C-terminal" evidence="3">
    <location>
        <begin position="151"/>
        <end position="179"/>
    </location>
</feature>
<dbReference type="Gene3D" id="3.30.1390.10">
    <property type="match status" value="2"/>
</dbReference>
<keyword evidence="4" id="KW-0689">Ribosomal protein</keyword>